<sequence length="371" mass="39852">MIDQNSRPARKVGIADHLWETYEDMAEQMGSDRDALINQALFMFARLNGFLEVKSRSEAAEAAAAPVKPVQAAAPPRPASPPVLAPAPKAEATPPPARPPVRSTPEERASANGLDNDPVRREVAERVLETAAELERLIKGKNSEPPPPADDLVEEDEEPLPEAEDPGLMDEEEPPPEEAEEEPADELAEEEPGALYLVTESGDQEQIVKERFVIGRGKHCDFVINSGKVSREHAVIVHEGDDWIIEDLGSSNGTWFADELAEEEPGALYLVTESGDQEQIVKERFVIGRGKHCDFVINSGGDGAGLLHAAGAGGRRPEPRGEHGLHRLPLGGRHPPGRLRGPHGQPGAVIGAGSLRVTGRGWKPLLSSGAS</sequence>
<organism evidence="3 4">
    <name type="scientific">Myxococcus fulvus (strain ATCC BAA-855 / HW-1)</name>
    <dbReference type="NCBI Taxonomy" id="483219"/>
    <lineage>
        <taxon>Bacteria</taxon>
        <taxon>Pseudomonadati</taxon>
        <taxon>Myxococcota</taxon>
        <taxon>Myxococcia</taxon>
        <taxon>Myxococcales</taxon>
        <taxon>Cystobacterineae</taxon>
        <taxon>Myxococcaceae</taxon>
        <taxon>Myxococcus</taxon>
    </lineage>
</organism>
<evidence type="ECO:0000256" key="1">
    <source>
        <dbReference type="SAM" id="MobiDB-lite"/>
    </source>
</evidence>
<feature type="region of interest" description="Disordered" evidence="1">
    <location>
        <begin position="310"/>
        <end position="353"/>
    </location>
</feature>
<dbReference type="AlphaFoldDB" id="F8CMS1"/>
<dbReference type="PANTHER" id="PTHR23308">
    <property type="entry name" value="NUCLEAR INHIBITOR OF PROTEIN PHOSPHATASE-1"/>
    <property type="match status" value="1"/>
</dbReference>
<dbReference type="eggNOG" id="COG1716">
    <property type="taxonomic scope" value="Bacteria"/>
</dbReference>
<dbReference type="InterPro" id="IPR008984">
    <property type="entry name" value="SMAD_FHA_dom_sf"/>
</dbReference>
<dbReference type="Gene3D" id="2.60.200.20">
    <property type="match status" value="1"/>
</dbReference>
<dbReference type="STRING" id="483219.LILAB_23240"/>
<evidence type="ECO:0000259" key="2">
    <source>
        <dbReference type="PROSITE" id="PS50006"/>
    </source>
</evidence>
<dbReference type="HOGENOM" id="CLU_745615_0_0_7"/>
<dbReference type="Pfam" id="PF00498">
    <property type="entry name" value="FHA"/>
    <property type="match status" value="1"/>
</dbReference>
<dbReference type="CDD" id="cd00060">
    <property type="entry name" value="FHA"/>
    <property type="match status" value="1"/>
</dbReference>
<dbReference type="EMBL" id="CP002830">
    <property type="protein sequence ID" value="AEI66543.1"/>
    <property type="molecule type" value="Genomic_DNA"/>
</dbReference>
<feature type="domain" description="FHA" evidence="2">
    <location>
        <begin position="212"/>
        <end position="261"/>
    </location>
</feature>
<reference evidence="3 4" key="1">
    <citation type="journal article" date="2011" name="J. Bacteriol.">
        <title>Genome sequence of the halotolerant marine bacterium Myxococcus fulvus HW-1.</title>
        <authorList>
            <person name="Li Z.F."/>
            <person name="Li X."/>
            <person name="Liu H."/>
            <person name="Liu X."/>
            <person name="Han K."/>
            <person name="Wu Z.H."/>
            <person name="Hu W."/>
            <person name="Li F.F."/>
            <person name="Li Y.Z."/>
        </authorList>
    </citation>
    <scope>NUCLEOTIDE SEQUENCE [LARGE SCALE GENOMIC DNA]</scope>
    <source>
        <strain evidence="4">ATCC BAA-855 / HW-1</strain>
    </source>
</reference>
<dbReference type="PROSITE" id="PS50006">
    <property type="entry name" value="FHA_DOMAIN"/>
    <property type="match status" value="1"/>
</dbReference>
<evidence type="ECO:0000313" key="4">
    <source>
        <dbReference type="Proteomes" id="UP000000488"/>
    </source>
</evidence>
<feature type="compositionally biased region" description="Basic and acidic residues" evidence="1">
    <location>
        <begin position="315"/>
        <end position="325"/>
    </location>
</feature>
<dbReference type="SMART" id="SM00240">
    <property type="entry name" value="FHA"/>
    <property type="match status" value="1"/>
</dbReference>
<feature type="compositionally biased region" description="Acidic residues" evidence="1">
    <location>
        <begin position="151"/>
        <end position="190"/>
    </location>
</feature>
<dbReference type="KEGG" id="mfu:LILAB_23240"/>
<evidence type="ECO:0000313" key="3">
    <source>
        <dbReference type="EMBL" id="AEI66543.1"/>
    </source>
</evidence>
<dbReference type="InterPro" id="IPR000253">
    <property type="entry name" value="FHA_dom"/>
</dbReference>
<feature type="compositionally biased region" description="Low complexity" evidence="1">
    <location>
        <begin position="65"/>
        <end position="74"/>
    </location>
</feature>
<dbReference type="SUPFAM" id="SSF49879">
    <property type="entry name" value="SMAD/FHA domain"/>
    <property type="match status" value="1"/>
</dbReference>
<accession>F8CMS1</accession>
<protein>
    <submittedName>
        <fullName evidence="3">FHA domain-containing protein</fullName>
    </submittedName>
</protein>
<proteinExistence type="predicted"/>
<feature type="region of interest" description="Disordered" evidence="1">
    <location>
        <begin position="135"/>
        <end position="190"/>
    </location>
</feature>
<name>F8CMS1_MYXFH</name>
<dbReference type="InterPro" id="IPR050923">
    <property type="entry name" value="Cell_Proc_Reg/RNA_Proc"/>
</dbReference>
<feature type="compositionally biased region" description="Pro residues" evidence="1">
    <location>
        <begin position="75"/>
        <end position="85"/>
    </location>
</feature>
<feature type="region of interest" description="Disordered" evidence="1">
    <location>
        <begin position="65"/>
        <end position="120"/>
    </location>
</feature>
<dbReference type="Proteomes" id="UP000000488">
    <property type="component" value="Chromosome"/>
</dbReference>
<gene>
    <name evidence="3" type="ordered locus">LILAB_23240</name>
</gene>